<accession>A0ACB8C8G1</accession>
<reference evidence="1" key="1">
    <citation type="submission" date="2020-05" db="EMBL/GenBank/DDBJ databases">
        <title>Large-scale comparative analyses of tick genomes elucidate their genetic diversity and vector capacities.</title>
        <authorList>
            <person name="Jia N."/>
            <person name="Wang J."/>
            <person name="Shi W."/>
            <person name="Du L."/>
            <person name="Sun Y."/>
            <person name="Zhan W."/>
            <person name="Jiang J."/>
            <person name="Wang Q."/>
            <person name="Zhang B."/>
            <person name="Ji P."/>
            <person name="Sakyi L.B."/>
            <person name="Cui X."/>
            <person name="Yuan T."/>
            <person name="Jiang B."/>
            <person name="Yang W."/>
            <person name="Lam T.T.-Y."/>
            <person name="Chang Q."/>
            <person name="Ding S."/>
            <person name="Wang X."/>
            <person name="Zhu J."/>
            <person name="Ruan X."/>
            <person name="Zhao L."/>
            <person name="Wei J."/>
            <person name="Que T."/>
            <person name="Du C."/>
            <person name="Cheng J."/>
            <person name="Dai P."/>
            <person name="Han X."/>
            <person name="Huang E."/>
            <person name="Gao Y."/>
            <person name="Liu J."/>
            <person name="Shao H."/>
            <person name="Ye R."/>
            <person name="Li L."/>
            <person name="Wei W."/>
            <person name="Wang X."/>
            <person name="Wang C."/>
            <person name="Yang T."/>
            <person name="Huo Q."/>
            <person name="Li W."/>
            <person name="Guo W."/>
            <person name="Chen H."/>
            <person name="Zhou L."/>
            <person name="Ni X."/>
            <person name="Tian J."/>
            <person name="Zhou Y."/>
            <person name="Sheng Y."/>
            <person name="Liu T."/>
            <person name="Pan Y."/>
            <person name="Xia L."/>
            <person name="Li J."/>
            <person name="Zhao F."/>
            <person name="Cao W."/>
        </authorList>
    </citation>
    <scope>NUCLEOTIDE SEQUENCE</scope>
    <source>
        <strain evidence="1">Dsil-2018</strain>
    </source>
</reference>
<name>A0ACB8C8G1_DERSI</name>
<dbReference type="EMBL" id="CM023477">
    <property type="protein sequence ID" value="KAH7937165.1"/>
    <property type="molecule type" value="Genomic_DNA"/>
</dbReference>
<protein>
    <submittedName>
        <fullName evidence="1">Uncharacterized protein</fullName>
    </submittedName>
</protein>
<keyword evidence="2" id="KW-1185">Reference proteome</keyword>
<dbReference type="Proteomes" id="UP000821865">
    <property type="component" value="Chromosome 8"/>
</dbReference>
<proteinExistence type="predicted"/>
<comment type="caution">
    <text evidence="1">The sequence shown here is derived from an EMBL/GenBank/DDBJ whole genome shotgun (WGS) entry which is preliminary data.</text>
</comment>
<evidence type="ECO:0000313" key="2">
    <source>
        <dbReference type="Proteomes" id="UP000821865"/>
    </source>
</evidence>
<organism evidence="1 2">
    <name type="scientific">Dermacentor silvarum</name>
    <name type="common">Tick</name>
    <dbReference type="NCBI Taxonomy" id="543639"/>
    <lineage>
        <taxon>Eukaryota</taxon>
        <taxon>Metazoa</taxon>
        <taxon>Ecdysozoa</taxon>
        <taxon>Arthropoda</taxon>
        <taxon>Chelicerata</taxon>
        <taxon>Arachnida</taxon>
        <taxon>Acari</taxon>
        <taxon>Parasitiformes</taxon>
        <taxon>Ixodida</taxon>
        <taxon>Ixodoidea</taxon>
        <taxon>Ixodidae</taxon>
        <taxon>Rhipicephalinae</taxon>
        <taxon>Dermacentor</taxon>
    </lineage>
</organism>
<evidence type="ECO:0000313" key="1">
    <source>
        <dbReference type="EMBL" id="KAH7937165.1"/>
    </source>
</evidence>
<gene>
    <name evidence="1" type="ORF">HPB49_008335</name>
</gene>
<sequence length="180" mass="20734">MVTAEATLKYMWGKNRKLTDDTLKSKIKDLPLKQQLQVMACFNACKRSSTKGMKYQAEWILECLLMRMKSKRLYEHLRKERIMLLPGRTCLQRYLRSFRSGFGFNRRVFSALKEKCCEMPEHQRHGGILLDKMKLSENLSVDQYGQVNGLVDLGQFSTGSASSVMADHALVVIFQPFTGK</sequence>